<organism evidence="12 13">
    <name type="scientific">Daphnia galeata</name>
    <dbReference type="NCBI Taxonomy" id="27404"/>
    <lineage>
        <taxon>Eukaryota</taxon>
        <taxon>Metazoa</taxon>
        <taxon>Ecdysozoa</taxon>
        <taxon>Arthropoda</taxon>
        <taxon>Crustacea</taxon>
        <taxon>Branchiopoda</taxon>
        <taxon>Diplostraca</taxon>
        <taxon>Cladocera</taxon>
        <taxon>Anomopoda</taxon>
        <taxon>Daphniidae</taxon>
        <taxon>Daphnia</taxon>
    </lineage>
</organism>
<sequence>MRLIFLTVLWLCLSIAVHCDEEDREEATVTEELPEGVAVETDEIVYVSPTPNGHIYFAEHFDVPEEFEAKWIRSQAKKEGADEEIAKYDGKWAVESLMKDGLKGDLGLVLKSKAKHAAISAPLDRPFVFTNKPLIVQYDVTFQNGQECGGAYIKLLTQETGMRLSQFTDKTPYTIMFGPDKCGNDHKLHFIFQHKNPKDGSFSEKHAKKPNARLDEYFKDGKPHLYTLMIHPDNTFDVSVDYKIVNKGTLLEDFSPPVNPPSEIDDPEDRKPDDWDEREKIADPDAKKPDDWDEDEPEQVADADATKPEGWLDDEPEMIPDPSAEKPEDWDEDMDGTWEAPLINNPSCESAPGCGLWKAPMKANPKFKGKWRAAMIDNPNYRGKWRPRRIPNPDFFEDKHPFNMASIGAVGLEIWSMSDNILFDNFIITDDKLVSEQWAAETFDLKRNLVDRDQSDGWNIHKPWHWLQKWGRWTNSNEWFWPLYGIVTFLPLGIFLIYLVRWVYSPDEEQAFAERIRRWMNKKENAFMVYGMYLSLPVTLYVWFLWRRVVEESVVQRLMNYTNKNPWLWAVYVIIVGLPLVLIFTFCCNSQEKQDAARAALAKKTDEAVEDDEGAEDQQNEDDSESVPQLEGDEEEVKDDEDAKDEVEEEGSEDAAASEEPPVERETRRRVRKD</sequence>
<feature type="region of interest" description="Disordered" evidence="11">
    <location>
        <begin position="604"/>
        <end position="674"/>
    </location>
</feature>
<comment type="function">
    <text evidence="8">Calcium-binding protein that interacts with newly synthesized monoglucosylated glycoproteins in the endoplasmic reticulum. It may act in assisting protein assembly and/or in the retention within the ER of unassembled protein subunits. It seems to play a major role in the quality control apparatus of the ER by the retention of incorrectly folded proteins. Required for embryogenesis and larval development under heat and ER stress conditions. May be important for germ cell development. Involved in neuronal necrotic cell death.</text>
</comment>
<dbReference type="Gene3D" id="2.10.250.10">
    <property type="entry name" value="Calreticulin/calnexin, P domain"/>
    <property type="match status" value="1"/>
</dbReference>
<evidence type="ECO:0000256" key="8">
    <source>
        <dbReference type="ARBA" id="ARBA00053392"/>
    </source>
</evidence>
<evidence type="ECO:0000313" key="13">
    <source>
        <dbReference type="Proteomes" id="UP000789390"/>
    </source>
</evidence>
<evidence type="ECO:0000256" key="11">
    <source>
        <dbReference type="SAM" id="MobiDB-lite"/>
    </source>
</evidence>
<dbReference type="FunFam" id="2.10.250.10:FF:000001">
    <property type="entry name" value="Calnexin homolog"/>
    <property type="match status" value="1"/>
</dbReference>
<feature type="region of interest" description="Disordered" evidence="11">
    <location>
        <begin position="251"/>
        <end position="333"/>
    </location>
</feature>
<feature type="transmembrane region" description="Helical" evidence="10">
    <location>
        <begin position="479"/>
        <end position="504"/>
    </location>
</feature>
<keyword evidence="6 10" id="KW-0472">Membrane</keyword>
<dbReference type="FunFam" id="2.60.120.200:FF:000011">
    <property type="entry name" value="Probable calnexin"/>
    <property type="match status" value="1"/>
</dbReference>
<dbReference type="GO" id="GO:0005509">
    <property type="term" value="F:calcium ion binding"/>
    <property type="evidence" value="ECO:0007669"/>
    <property type="project" value="InterPro"/>
</dbReference>
<comment type="subcellular location">
    <subcellularLocation>
        <location evidence="1">Endoplasmic reticulum membrane</location>
        <topology evidence="1">Single-pass type I membrane protein</topology>
    </subcellularLocation>
</comment>
<dbReference type="Gene3D" id="2.60.120.200">
    <property type="match status" value="1"/>
</dbReference>
<feature type="compositionally biased region" description="Acidic residues" evidence="11">
    <location>
        <begin position="608"/>
        <end position="657"/>
    </location>
</feature>
<evidence type="ECO:0000256" key="6">
    <source>
        <dbReference type="ARBA" id="ARBA00023136"/>
    </source>
</evidence>
<name>A0A8J2RV93_9CRUS</name>
<protein>
    <recommendedName>
        <fullName evidence="14">Calnexin</fullName>
    </recommendedName>
</protein>
<proteinExistence type="inferred from homology"/>
<dbReference type="PANTHER" id="PTHR11073">
    <property type="entry name" value="CALRETICULIN AND CALNEXIN"/>
    <property type="match status" value="1"/>
</dbReference>
<dbReference type="SUPFAM" id="SSF63887">
    <property type="entry name" value="P-domain of calnexin/calreticulin"/>
    <property type="match status" value="1"/>
</dbReference>
<dbReference type="Pfam" id="PF00262">
    <property type="entry name" value="Calreticulin"/>
    <property type="match status" value="1"/>
</dbReference>
<dbReference type="PROSITE" id="PS00804">
    <property type="entry name" value="CALRETICULIN_2"/>
    <property type="match status" value="1"/>
</dbReference>
<keyword evidence="7 10" id="KW-0143">Chaperone</keyword>
<evidence type="ECO:0000256" key="5">
    <source>
        <dbReference type="ARBA" id="ARBA00022989"/>
    </source>
</evidence>
<dbReference type="InterPro" id="IPR018124">
    <property type="entry name" value="Calret/calnex_CS"/>
</dbReference>
<dbReference type="Proteomes" id="UP000789390">
    <property type="component" value="Unassembled WGS sequence"/>
</dbReference>
<dbReference type="InterPro" id="IPR001580">
    <property type="entry name" value="Calret/calnex"/>
</dbReference>
<evidence type="ECO:0000256" key="7">
    <source>
        <dbReference type="ARBA" id="ARBA00023186"/>
    </source>
</evidence>
<dbReference type="AlphaFoldDB" id="A0A8J2RV93"/>
<keyword evidence="3 10" id="KW-0812">Transmembrane</keyword>
<feature type="chain" id="PRO_5035338915" description="Calnexin" evidence="10">
    <location>
        <begin position="20"/>
        <end position="674"/>
    </location>
</feature>
<reference evidence="12" key="1">
    <citation type="submission" date="2021-11" db="EMBL/GenBank/DDBJ databases">
        <authorList>
            <person name="Schell T."/>
        </authorList>
    </citation>
    <scope>NUCLEOTIDE SEQUENCE</scope>
    <source>
        <strain evidence="12">M5</strain>
    </source>
</reference>
<dbReference type="GO" id="GO:0051082">
    <property type="term" value="F:unfolded protein binding"/>
    <property type="evidence" value="ECO:0007669"/>
    <property type="project" value="InterPro"/>
</dbReference>
<dbReference type="GO" id="GO:0006457">
    <property type="term" value="P:protein folding"/>
    <property type="evidence" value="ECO:0007669"/>
    <property type="project" value="InterPro"/>
</dbReference>
<evidence type="ECO:0000256" key="10">
    <source>
        <dbReference type="RuleBase" id="RU362126"/>
    </source>
</evidence>
<feature type="compositionally biased region" description="Acidic residues" evidence="11">
    <location>
        <begin position="291"/>
        <end position="301"/>
    </location>
</feature>
<accession>A0A8J2RV93</accession>
<evidence type="ECO:0000256" key="4">
    <source>
        <dbReference type="ARBA" id="ARBA00022824"/>
    </source>
</evidence>
<evidence type="ECO:0000256" key="1">
    <source>
        <dbReference type="ARBA" id="ARBA00004115"/>
    </source>
</evidence>
<dbReference type="SUPFAM" id="SSF49899">
    <property type="entry name" value="Concanavalin A-like lectins/glucanases"/>
    <property type="match status" value="1"/>
</dbReference>
<dbReference type="InterPro" id="IPR013320">
    <property type="entry name" value="ConA-like_dom_sf"/>
</dbReference>
<keyword evidence="9" id="KW-1015">Disulfide bond</keyword>
<keyword evidence="10" id="KW-0732">Signal</keyword>
<dbReference type="EMBL" id="CAKKLH010000112">
    <property type="protein sequence ID" value="CAH0103676.1"/>
    <property type="molecule type" value="Genomic_DNA"/>
</dbReference>
<evidence type="ECO:0000256" key="9">
    <source>
        <dbReference type="PIRSR" id="PIRSR601580-3"/>
    </source>
</evidence>
<gene>
    <name evidence="12" type="ORF">DGAL_LOCUS6258</name>
</gene>
<feature type="signal peptide" evidence="10">
    <location>
        <begin position="1"/>
        <end position="19"/>
    </location>
</feature>
<evidence type="ECO:0008006" key="14">
    <source>
        <dbReference type="Google" id="ProtNLM"/>
    </source>
</evidence>
<dbReference type="PRINTS" id="PR00626">
    <property type="entry name" value="CALRETICULIN"/>
</dbReference>
<keyword evidence="5 10" id="KW-1133">Transmembrane helix</keyword>
<dbReference type="GO" id="GO:0036503">
    <property type="term" value="P:ERAD pathway"/>
    <property type="evidence" value="ECO:0007669"/>
    <property type="project" value="TreeGrafter"/>
</dbReference>
<feature type="transmembrane region" description="Helical" evidence="10">
    <location>
        <begin position="566"/>
        <end position="588"/>
    </location>
</feature>
<evidence type="ECO:0000256" key="2">
    <source>
        <dbReference type="ARBA" id="ARBA00010983"/>
    </source>
</evidence>
<dbReference type="PANTHER" id="PTHR11073:SF1">
    <property type="entry name" value="CALNEXIN 14D-RELATED"/>
    <property type="match status" value="1"/>
</dbReference>
<dbReference type="PROSITE" id="PS00805">
    <property type="entry name" value="CALRETICULIN_REPEAT"/>
    <property type="match status" value="1"/>
</dbReference>
<comment type="caution">
    <text evidence="12">The sequence shown here is derived from an EMBL/GenBank/DDBJ whole genome shotgun (WGS) entry which is preliminary data.</text>
</comment>
<feature type="transmembrane region" description="Helical" evidence="10">
    <location>
        <begin position="525"/>
        <end position="546"/>
    </location>
</feature>
<comment type="similarity">
    <text evidence="2 10">Belongs to the calreticulin family.</text>
</comment>
<keyword evidence="13" id="KW-1185">Reference proteome</keyword>
<feature type="compositionally biased region" description="Basic and acidic residues" evidence="11">
    <location>
        <begin position="268"/>
        <end position="290"/>
    </location>
</feature>
<dbReference type="InterPro" id="IPR009033">
    <property type="entry name" value="Calreticulin/calnexin_P_dom_sf"/>
</dbReference>
<feature type="disulfide bond" evidence="9">
    <location>
        <begin position="148"/>
        <end position="182"/>
    </location>
</feature>
<dbReference type="OrthoDB" id="1938156at2759"/>
<evidence type="ECO:0000256" key="3">
    <source>
        <dbReference type="ARBA" id="ARBA00022692"/>
    </source>
</evidence>
<dbReference type="GO" id="GO:0005789">
    <property type="term" value="C:endoplasmic reticulum membrane"/>
    <property type="evidence" value="ECO:0007669"/>
    <property type="project" value="UniProtKB-SubCell"/>
</dbReference>
<evidence type="ECO:0000313" key="12">
    <source>
        <dbReference type="EMBL" id="CAH0103676.1"/>
    </source>
</evidence>
<keyword evidence="4 10" id="KW-0256">Endoplasmic reticulum</keyword>